<keyword evidence="4" id="KW-1003">Cell membrane</keyword>
<comment type="subcellular location">
    <subcellularLocation>
        <location evidence="1">Cell membrane</location>
        <topology evidence="1">Multi-pass membrane protein</topology>
    </subcellularLocation>
</comment>
<evidence type="ECO:0000256" key="7">
    <source>
        <dbReference type="ARBA" id="ARBA00022989"/>
    </source>
</evidence>
<comment type="function">
    <text evidence="9">May be a proton symporter involved in the uptake of osmolytes such as proline and glycine betaine.</text>
</comment>
<evidence type="ECO:0000256" key="5">
    <source>
        <dbReference type="ARBA" id="ARBA00022692"/>
    </source>
</evidence>
<keyword evidence="3" id="KW-0813">Transport</keyword>
<evidence type="ECO:0000256" key="11">
    <source>
        <dbReference type="SAM" id="Phobius"/>
    </source>
</evidence>
<keyword evidence="5 11" id="KW-0812">Transmembrane</keyword>
<evidence type="ECO:0000259" key="12">
    <source>
        <dbReference type="PROSITE" id="PS50850"/>
    </source>
</evidence>
<gene>
    <name evidence="13" type="ORF">EK0264_10520</name>
</gene>
<feature type="transmembrane region" description="Helical" evidence="11">
    <location>
        <begin position="380"/>
        <end position="403"/>
    </location>
</feature>
<dbReference type="InterPro" id="IPR005829">
    <property type="entry name" value="Sugar_transporter_CS"/>
</dbReference>
<dbReference type="Pfam" id="PF07690">
    <property type="entry name" value="MFS_1"/>
    <property type="match status" value="1"/>
</dbReference>
<evidence type="ECO:0000313" key="14">
    <source>
        <dbReference type="Proteomes" id="UP000463857"/>
    </source>
</evidence>
<feature type="transmembrane region" description="Helical" evidence="11">
    <location>
        <begin position="315"/>
        <end position="334"/>
    </location>
</feature>
<dbReference type="SUPFAM" id="SSF103473">
    <property type="entry name" value="MFS general substrate transporter"/>
    <property type="match status" value="1"/>
</dbReference>
<evidence type="ECO:0000256" key="1">
    <source>
        <dbReference type="ARBA" id="ARBA00004651"/>
    </source>
</evidence>
<evidence type="ECO:0000256" key="2">
    <source>
        <dbReference type="ARBA" id="ARBA00008240"/>
    </source>
</evidence>
<evidence type="ECO:0000256" key="9">
    <source>
        <dbReference type="ARBA" id="ARBA00037295"/>
    </source>
</evidence>
<keyword evidence="6" id="KW-0769">Symport</keyword>
<evidence type="ECO:0000256" key="6">
    <source>
        <dbReference type="ARBA" id="ARBA00022847"/>
    </source>
</evidence>
<feature type="transmembrane region" description="Helical" evidence="11">
    <location>
        <begin position="409"/>
        <end position="429"/>
    </location>
</feature>
<feature type="transmembrane region" description="Helical" evidence="11">
    <location>
        <begin position="51"/>
        <end position="73"/>
    </location>
</feature>
<sequence>MSAPSLSPSTPPPVPTSRRRVALASFVGTAVEWYDFYLYGTASALILGPLFFPDASAAGGVLAAFATYAVGFLARPLGGALAGHLGDRIGRKAVLVGSLLVMGLSTTAIGLLPTYSTIGVAAPILLTTLRLLQGLSAGSEWGGAVLLAVEHAPARRRGLYGAFPQTGSAAGMILATSTYATVHGLLGTADFLAWGWRIPFLLSAVLVVIGLIVRLAVNDSAEFVALRARGETLRSPVREVLRSHWREVLYAVLMRLGQNAIYTLYTVFALTYIVSEVRSDGADLGLAATLIASVLGLASTPFWGWLSDRLGRRRVYIFGALFTAVFTAPAFALIDTGSGVLITLAFVLGINVGHDSQYGPQGAFFAELFPTNMRYSGASVGYAVGAVLGGGITPLVAATLLTTSGGDPWLVAGYLAVLSLLSALGAFLAPETRPSRDERSAELQEVSR</sequence>
<dbReference type="PANTHER" id="PTHR43045:SF1">
    <property type="entry name" value="SHIKIMATE TRANSPORTER"/>
    <property type="match status" value="1"/>
</dbReference>
<evidence type="ECO:0000256" key="8">
    <source>
        <dbReference type="ARBA" id="ARBA00023136"/>
    </source>
</evidence>
<reference evidence="13 14" key="1">
    <citation type="journal article" date="2018" name="Int. J. Syst. Evol. Microbiol.">
        <title>Epidermidibacterium keratini gen. nov., sp. nov., a member of the family Sporichthyaceae, isolated from keratin epidermis.</title>
        <authorList>
            <person name="Lee D.G."/>
            <person name="Trujillo M.E."/>
            <person name="Kang S."/>
            <person name="Nam J.J."/>
            <person name="Kim Y.J."/>
        </authorList>
    </citation>
    <scope>NUCLEOTIDE SEQUENCE [LARGE SCALE GENOMIC DNA]</scope>
    <source>
        <strain evidence="13 14">EPI-7</strain>
    </source>
</reference>
<name>A0A7L4YPE5_9ACTN</name>
<accession>A0A7L4YPE5</accession>
<dbReference type="AlphaFoldDB" id="A0A7L4YPE5"/>
<feature type="transmembrane region" description="Helical" evidence="11">
    <location>
        <begin position="286"/>
        <end position="306"/>
    </location>
</feature>
<feature type="transmembrane region" description="Helical" evidence="11">
    <location>
        <begin position="248"/>
        <end position="274"/>
    </location>
</feature>
<dbReference type="GO" id="GO:0005886">
    <property type="term" value="C:plasma membrane"/>
    <property type="evidence" value="ECO:0007669"/>
    <property type="project" value="UniProtKB-SubCell"/>
</dbReference>
<feature type="domain" description="Major facilitator superfamily (MFS) profile" evidence="12">
    <location>
        <begin position="21"/>
        <end position="433"/>
    </location>
</feature>
<keyword evidence="8 11" id="KW-0472">Membrane</keyword>
<dbReference type="Pfam" id="PF00083">
    <property type="entry name" value="Sugar_tr"/>
    <property type="match status" value="1"/>
</dbReference>
<dbReference type="Proteomes" id="UP000463857">
    <property type="component" value="Chromosome"/>
</dbReference>
<dbReference type="RefSeq" id="WP_159545401.1">
    <property type="nucleotide sequence ID" value="NZ_CP047156.1"/>
</dbReference>
<evidence type="ECO:0000313" key="13">
    <source>
        <dbReference type="EMBL" id="QHC00679.1"/>
    </source>
</evidence>
<dbReference type="InterPro" id="IPR020846">
    <property type="entry name" value="MFS_dom"/>
</dbReference>
<dbReference type="InterPro" id="IPR011701">
    <property type="entry name" value="MFS"/>
</dbReference>
<dbReference type="KEGG" id="eke:EK0264_10520"/>
<dbReference type="InParanoid" id="A0A7L4YPE5"/>
<dbReference type="GO" id="GO:0015293">
    <property type="term" value="F:symporter activity"/>
    <property type="evidence" value="ECO:0007669"/>
    <property type="project" value="UniProtKB-KW"/>
</dbReference>
<dbReference type="InterPro" id="IPR005828">
    <property type="entry name" value="MFS_sugar_transport-like"/>
</dbReference>
<comment type="similarity">
    <text evidence="2">Belongs to the major facilitator superfamily. Metabolite:H+ Symporter (MHS) family (TC 2.A.1.6) family.</text>
</comment>
<dbReference type="InterPro" id="IPR036259">
    <property type="entry name" value="MFS_trans_sf"/>
</dbReference>
<organism evidence="13 14">
    <name type="scientific">Epidermidibacterium keratini</name>
    <dbReference type="NCBI Taxonomy" id="1891644"/>
    <lineage>
        <taxon>Bacteria</taxon>
        <taxon>Bacillati</taxon>
        <taxon>Actinomycetota</taxon>
        <taxon>Actinomycetes</taxon>
        <taxon>Sporichthyales</taxon>
        <taxon>Sporichthyaceae</taxon>
        <taxon>Epidermidibacterium</taxon>
    </lineage>
</organism>
<keyword evidence="14" id="KW-1185">Reference proteome</keyword>
<dbReference type="PANTHER" id="PTHR43045">
    <property type="entry name" value="SHIKIMATE TRANSPORTER"/>
    <property type="match status" value="1"/>
</dbReference>
<proteinExistence type="inferred from homology"/>
<dbReference type="EMBL" id="CP047156">
    <property type="protein sequence ID" value="QHC00679.1"/>
    <property type="molecule type" value="Genomic_DNA"/>
</dbReference>
<dbReference type="PROSITE" id="PS50850">
    <property type="entry name" value="MFS"/>
    <property type="match status" value="1"/>
</dbReference>
<dbReference type="CDD" id="cd17369">
    <property type="entry name" value="MFS_ShiA_like"/>
    <property type="match status" value="1"/>
</dbReference>
<feature type="transmembrane region" description="Helical" evidence="11">
    <location>
        <begin position="93"/>
        <end position="112"/>
    </location>
</feature>
<protein>
    <recommendedName>
        <fullName evidence="10">Putative proline/betaine transporter</fullName>
    </recommendedName>
</protein>
<feature type="transmembrane region" description="Helical" evidence="11">
    <location>
        <begin position="159"/>
        <end position="182"/>
    </location>
</feature>
<evidence type="ECO:0000256" key="4">
    <source>
        <dbReference type="ARBA" id="ARBA00022475"/>
    </source>
</evidence>
<dbReference type="FunFam" id="1.20.1250.20:FF:000001">
    <property type="entry name" value="Dicarboxylate MFS transporter"/>
    <property type="match status" value="1"/>
</dbReference>
<evidence type="ECO:0000256" key="10">
    <source>
        <dbReference type="ARBA" id="ARBA00039918"/>
    </source>
</evidence>
<keyword evidence="7 11" id="KW-1133">Transmembrane helix</keyword>
<dbReference type="PROSITE" id="PS00217">
    <property type="entry name" value="SUGAR_TRANSPORT_2"/>
    <property type="match status" value="1"/>
</dbReference>
<dbReference type="OrthoDB" id="9771451at2"/>
<dbReference type="Gene3D" id="1.20.1250.20">
    <property type="entry name" value="MFS general substrate transporter like domains"/>
    <property type="match status" value="2"/>
</dbReference>
<feature type="transmembrane region" description="Helical" evidence="11">
    <location>
        <begin position="194"/>
        <end position="217"/>
    </location>
</feature>
<evidence type="ECO:0000256" key="3">
    <source>
        <dbReference type="ARBA" id="ARBA00022448"/>
    </source>
</evidence>